<dbReference type="SMART" id="SM00242">
    <property type="entry name" value="MYSc"/>
    <property type="match status" value="1"/>
</dbReference>
<dbReference type="Gene3D" id="1.20.120.720">
    <property type="entry name" value="Myosin VI head, motor domain, U50 subdomain"/>
    <property type="match status" value="1"/>
</dbReference>
<dbReference type="FunFam" id="3.40.850.10:FF:000101">
    <property type="entry name" value="Slow myosin heavy chain 2"/>
    <property type="match status" value="1"/>
</dbReference>
<keyword evidence="8 10" id="KW-0505">Motor protein</keyword>
<evidence type="ECO:0000256" key="1">
    <source>
        <dbReference type="ARBA" id="ARBA00008314"/>
    </source>
</evidence>
<gene>
    <name evidence="14" type="primary">Myh10</name>
    <name evidence="14" type="ORF">TYRSAV_R06956</name>
</gene>
<feature type="region of interest" description="Disordered" evidence="11">
    <location>
        <begin position="1874"/>
        <end position="1976"/>
    </location>
</feature>
<dbReference type="GO" id="GO:0032982">
    <property type="term" value="C:myosin filament"/>
    <property type="evidence" value="ECO:0007669"/>
    <property type="project" value="TreeGrafter"/>
</dbReference>
<feature type="region of interest" description="Disordered" evidence="11">
    <location>
        <begin position="1772"/>
        <end position="1792"/>
    </location>
</feature>
<evidence type="ECO:0000256" key="9">
    <source>
        <dbReference type="ARBA" id="ARBA00023203"/>
    </source>
</evidence>
<dbReference type="PANTHER" id="PTHR45615:SF24">
    <property type="entry name" value="MYOSIN-10"/>
    <property type="match status" value="1"/>
</dbReference>
<feature type="non-terminal residue" evidence="14">
    <location>
        <position position="1"/>
    </location>
</feature>
<dbReference type="PRINTS" id="PR00193">
    <property type="entry name" value="MYOSINHEAVY"/>
</dbReference>
<dbReference type="InterPro" id="IPR001609">
    <property type="entry name" value="Myosin_head_motor_dom-like"/>
</dbReference>
<keyword evidence="3 10" id="KW-0547">Nucleotide-binding</keyword>
<evidence type="ECO:0000259" key="13">
    <source>
        <dbReference type="PROSITE" id="PS51844"/>
    </source>
</evidence>
<comment type="caution">
    <text evidence="14">The sequence shown here is derived from an EMBL/GenBank/DDBJ whole genome shotgun (WGS) entry which is preliminary data.</text>
</comment>
<dbReference type="Pfam" id="PF00063">
    <property type="entry name" value="Myosin_head"/>
    <property type="match status" value="1"/>
</dbReference>
<dbReference type="Gene3D" id="1.20.5.340">
    <property type="match status" value="5"/>
</dbReference>
<dbReference type="GO" id="GO:0030036">
    <property type="term" value="P:actin cytoskeleton organization"/>
    <property type="evidence" value="ECO:0007669"/>
    <property type="project" value="UniProtKB-ARBA"/>
</dbReference>
<dbReference type="SUPFAM" id="SSF50084">
    <property type="entry name" value="Myosin S1 fragment, N-terminal domain"/>
    <property type="match status" value="1"/>
</dbReference>
<sequence>MAQRLGQEDPERYLFVDRAVIYNPATQADWTAKKLVWIPSERHGFEAASIKEEKGDEVLVELAENGKKALVNKDDVQKMNPPKFSKVEDMAELTCLNEASVLHNLKDRYYSGLIYTYSGLFCVVINPYKNLPIYSENIIEMYRGKKRHEMPPHIYAISESAYRCMLQDREDQSILCTGESGAGKTENTKKVIQYLAHVASSHKGRKDHNIPGELERQLLQANPILESFGNAKTVKNDNSSRFGKFIRINFDVTGYIVGANIETYLLEKSRAVRQAKDERTFHIFYQLLAGAGEHLKSDLLLEGFNNYRFLSNGYIPIPGQQDKDNFQETMEAMHIMGFSHDEILSMLKVVSSVLQFGNISFKKERNTDQASMPENTVAQKLCHLLGMNVMEFTRAILTPRIKVGRDYVQKAQTKEQADFAVEALAKATYERLFRWLVHRINKALDRTKRQGASFIGILDIAGFEIFELNSFEQLCINYTNEKLQQLFNHTMFILEQEEYQREGIEWNFIDFGLDLQPCIDLIERPANPPGVLALLDEECWFPKATDKTFVEKLVQEQGTHSKFQKPRQLKDKADFCIIHYAGKVDYKADEWLMKNMDPLNDNVATLLHQSSDKFVAELWKDVDRIVGLDQVTGITETAFGSAYKTKKGMFRTVGQLYKESLTKLMATLRNTNPNFVRCIIPNHEKRAGKLDPHLVLDQLRCNGVLEGIRICRQGFPNRIVFQEFRQRYEILTPNAIPKGFMDGKQACERMIRALELDPNLYRIGQSKIFFRAGVLAHLEEERDLKITDIIIFFQAVCRGYLARKAFAKKQQQLSALKILQRNCAAYLKLRHWQWWRVFTKVKPLLQVTRQEEELQAKDEELMKVKEKQTKVEAELEEMERKHQQLLEEKNILAEQLQAETELFAEAEEMRARLAAKKQELEEILHDLESRVEEEEERNQILQNEKKKMQGHIQDLEEQLDEEEGARQKLQLEKVTAEAKIKKMEEEILLLEDQNSKFLKEKKLMEDRIAECSSQLAEEEEKAKNLAKLKNKQEMMITDLEERLKKEEKTRQELEKAKRKLDGETTDLQDQIAELQAQIEELKIQLAKKEEELQAALARGDEEAVQKNNALKVIRELQAQIAELQEDLESEKASRNKAEKQKRDLSEELEALKTELEDTLDTTAAQQELRTKREQEVAELKKAIEEETKNHEAQIQEIRQRHATALEELSEQLEQAKRFKANLEKNKQGLESDNKELACEVKVLQQVKAESEHKRKKLDAQVQELTAKVTEGERLRVELAEKANKLQNELDNVSSLLEEAEKKGIKFAKDAASLESQLQDTQELLQEETRQKLNLSSRIRQLEEEKNNLQEQQEEEEEARKNLEKQMLALQSQLAEAKKKVDDDLGTIEGLEEMKKKLLKDMESLSQRLEEKALAYDKLEKTKNRLQQELDDLMVDLDHQRQIVSNLEKKQKKFDQMLAEEKNISARYAEERDRAEAEAREKETKALSLARALEEALEAKEEFERQNKQLRADMEDLMSSKDDVGKNVHELEKSKRTLEQQVEEMRTQLEELEDELQATEDAKLRLEVNMQAMKAQFDRDLQARDEQNEEKKRMLVKQVRELEAELEDERKQRALAVAAKKKMEMDLKDLEGQIEAANKARDEAIKQLRKLQAQMKDYQRELEEARASRDEIFAQSKESEKKLKGLEAEILQLQEEFAASERARRHAEQERDELADEIANSASGKSALLDEKRRLEARIAQLEEELEEEQSNMELLNERFRKTTLQVDTLNSELAGERSAAQKSENARQQLERQNKELKAKLQELEGSVKSKFKATISTLEAKIAQLEEQLEQEAKERAAANKLVRRTEKKLKEVFMQVEDERRHADQYKEQMEKANARMKQLKRQLEEAEEEATRANASRRKLQRELDDATEANEGLSREVSTLKNRLRRGGPITFSSSRSGRRQLHIEGASLELSDDDAESKGSNVNEAPPAPAE</sequence>
<dbReference type="Gene3D" id="1.10.10.820">
    <property type="match status" value="1"/>
</dbReference>
<dbReference type="PANTHER" id="PTHR45615">
    <property type="entry name" value="MYOSIN HEAVY CHAIN, NON-MUSCLE"/>
    <property type="match status" value="1"/>
</dbReference>
<evidence type="ECO:0000256" key="3">
    <source>
        <dbReference type="ARBA" id="ARBA00022741"/>
    </source>
</evidence>
<keyword evidence="15" id="KW-1185">Reference proteome</keyword>
<evidence type="ECO:0000256" key="10">
    <source>
        <dbReference type="PROSITE-ProRule" id="PRU00782"/>
    </source>
</evidence>
<dbReference type="FunFam" id="1.20.5.4820:FF:000002">
    <property type="entry name" value="Myosin heavy chain 10"/>
    <property type="match status" value="1"/>
</dbReference>
<dbReference type="FunFam" id="1.20.5.340:FF:000007">
    <property type="entry name" value="Myosin heavy chain, non-muscle"/>
    <property type="match status" value="1"/>
</dbReference>
<evidence type="ECO:0000256" key="8">
    <source>
        <dbReference type="ARBA" id="ARBA00023175"/>
    </source>
</evidence>
<feature type="region of interest" description="Actin-binding" evidence="10">
    <location>
        <begin position="661"/>
        <end position="683"/>
    </location>
</feature>
<dbReference type="CDD" id="cd14920">
    <property type="entry name" value="MYSc_Myh10"/>
    <property type="match status" value="1"/>
</dbReference>
<feature type="domain" description="Myosin motor" evidence="12">
    <location>
        <begin position="85"/>
        <end position="783"/>
    </location>
</feature>
<dbReference type="FunFam" id="1.20.5.340:FF:000008">
    <property type="entry name" value="Myosin heavy chain 11"/>
    <property type="match status" value="1"/>
</dbReference>
<dbReference type="FunFam" id="2.30.30.360:FF:000001">
    <property type="entry name" value="Myosin heavy chain"/>
    <property type="match status" value="1"/>
</dbReference>
<dbReference type="Gene3D" id="2.30.30.360">
    <property type="entry name" value="Myosin S1 fragment, N-terminal"/>
    <property type="match status" value="1"/>
</dbReference>
<keyword evidence="9 10" id="KW-0009">Actin-binding</keyword>
<evidence type="ECO:0000256" key="4">
    <source>
        <dbReference type="ARBA" id="ARBA00022840"/>
    </source>
</evidence>
<dbReference type="GO" id="GO:0097435">
    <property type="term" value="P:supramolecular fiber organization"/>
    <property type="evidence" value="ECO:0007669"/>
    <property type="project" value="UniProtKB-ARBA"/>
</dbReference>
<evidence type="ECO:0000259" key="12">
    <source>
        <dbReference type="PROSITE" id="PS51456"/>
    </source>
</evidence>
<dbReference type="GO" id="GO:0005524">
    <property type="term" value="F:ATP binding"/>
    <property type="evidence" value="ECO:0007669"/>
    <property type="project" value="UniProtKB-UniRule"/>
</dbReference>
<keyword evidence="4 10" id="KW-0067">ATP-binding</keyword>
<feature type="binding site" evidence="10">
    <location>
        <begin position="178"/>
        <end position="185"/>
    </location>
    <ligand>
        <name>ATP</name>
        <dbReference type="ChEBI" id="CHEBI:30616"/>
    </ligand>
</feature>
<organism evidence="14 15">
    <name type="scientific">Tyrannus savana</name>
    <name type="common">Fork-tailed flycatcher</name>
    <name type="synonym">Muscivora tyrannus</name>
    <dbReference type="NCBI Taxonomy" id="137541"/>
    <lineage>
        <taxon>Eukaryota</taxon>
        <taxon>Metazoa</taxon>
        <taxon>Chordata</taxon>
        <taxon>Craniata</taxon>
        <taxon>Vertebrata</taxon>
        <taxon>Euteleostomi</taxon>
        <taxon>Archelosauria</taxon>
        <taxon>Archosauria</taxon>
        <taxon>Dinosauria</taxon>
        <taxon>Saurischia</taxon>
        <taxon>Theropoda</taxon>
        <taxon>Coelurosauria</taxon>
        <taxon>Aves</taxon>
        <taxon>Neognathae</taxon>
        <taxon>Neoaves</taxon>
        <taxon>Telluraves</taxon>
        <taxon>Australaves</taxon>
        <taxon>Passeriformes</taxon>
        <taxon>Tyrannidae</taxon>
        <taxon>Tyrannus</taxon>
    </lineage>
</organism>
<proteinExistence type="inferred from homology"/>
<evidence type="ECO:0000256" key="6">
    <source>
        <dbReference type="ARBA" id="ARBA00023054"/>
    </source>
</evidence>
<dbReference type="SMART" id="SM00015">
    <property type="entry name" value="IQ"/>
    <property type="match status" value="1"/>
</dbReference>
<dbReference type="InterPro" id="IPR002928">
    <property type="entry name" value="Myosin_tail"/>
</dbReference>
<feature type="domain" description="Myosin N-terminal SH3-like" evidence="13">
    <location>
        <begin position="31"/>
        <end position="81"/>
    </location>
</feature>
<dbReference type="InterPro" id="IPR008989">
    <property type="entry name" value="Myosin_S1_N"/>
</dbReference>
<dbReference type="InterPro" id="IPR000048">
    <property type="entry name" value="IQ_motif_EF-hand-BS"/>
</dbReference>
<dbReference type="SUPFAM" id="SSF90257">
    <property type="entry name" value="Myosin rod fragments"/>
    <property type="match status" value="7"/>
</dbReference>
<evidence type="ECO:0000313" key="15">
    <source>
        <dbReference type="Proteomes" id="UP000537779"/>
    </source>
</evidence>
<dbReference type="Gene3D" id="6.10.250.2420">
    <property type="match status" value="1"/>
</dbReference>
<evidence type="ECO:0000256" key="11">
    <source>
        <dbReference type="SAM" id="MobiDB-lite"/>
    </source>
</evidence>
<dbReference type="GO" id="GO:0051015">
    <property type="term" value="F:actin filament binding"/>
    <property type="evidence" value="ECO:0007669"/>
    <property type="project" value="InterPro"/>
</dbReference>
<dbReference type="GO" id="GO:0000146">
    <property type="term" value="F:microfilament motor activity"/>
    <property type="evidence" value="ECO:0007669"/>
    <property type="project" value="TreeGrafter"/>
</dbReference>
<comment type="similarity">
    <text evidence="1 10">Belongs to the TRAFAC class myosin-kinesin ATPase superfamily. Myosin family.</text>
</comment>
<dbReference type="Proteomes" id="UP000537779">
    <property type="component" value="Unassembled WGS sequence"/>
</dbReference>
<dbReference type="Gene3D" id="1.20.5.4820">
    <property type="match status" value="1"/>
</dbReference>
<dbReference type="GO" id="GO:0005516">
    <property type="term" value="F:calmodulin binding"/>
    <property type="evidence" value="ECO:0007669"/>
    <property type="project" value="UniProtKB-KW"/>
</dbReference>
<keyword evidence="2" id="KW-0488">Methylation</keyword>
<dbReference type="FunFam" id="1.20.120.720:FF:000002">
    <property type="entry name" value="Myosin heavy chain 10"/>
    <property type="match status" value="1"/>
</dbReference>
<dbReference type="Pfam" id="PF02736">
    <property type="entry name" value="Myosin_N"/>
    <property type="match status" value="1"/>
</dbReference>
<dbReference type="FunFam" id="1.20.5.340:FF:000009">
    <property type="entry name" value="myosin-11 isoform X2"/>
    <property type="match status" value="1"/>
</dbReference>
<dbReference type="GO" id="GO:0005737">
    <property type="term" value="C:cytoplasm"/>
    <property type="evidence" value="ECO:0007669"/>
    <property type="project" value="TreeGrafter"/>
</dbReference>
<dbReference type="GO" id="GO:0016460">
    <property type="term" value="C:myosin II complex"/>
    <property type="evidence" value="ECO:0007669"/>
    <property type="project" value="TreeGrafter"/>
</dbReference>
<dbReference type="InterPro" id="IPR027417">
    <property type="entry name" value="P-loop_NTPase"/>
</dbReference>
<evidence type="ECO:0000256" key="2">
    <source>
        <dbReference type="ARBA" id="ARBA00022481"/>
    </source>
</evidence>
<dbReference type="PROSITE" id="PS50096">
    <property type="entry name" value="IQ"/>
    <property type="match status" value="1"/>
</dbReference>
<keyword evidence="5" id="KW-0112">Calmodulin-binding</keyword>
<dbReference type="FunFam" id="1.10.10.820:FF:000002">
    <property type="entry name" value="Myosin heavy chain 10"/>
    <property type="match status" value="1"/>
</dbReference>
<dbReference type="Gene3D" id="3.40.850.10">
    <property type="entry name" value="Kinesin motor domain"/>
    <property type="match status" value="1"/>
</dbReference>
<evidence type="ECO:0000256" key="5">
    <source>
        <dbReference type="ARBA" id="ARBA00022860"/>
    </source>
</evidence>
<dbReference type="EMBL" id="VXAW01004982">
    <property type="protein sequence ID" value="NXM01084.1"/>
    <property type="molecule type" value="Genomic_DNA"/>
</dbReference>
<dbReference type="FunFam" id="1.20.5.340:FF:000017">
    <property type="entry name" value="myosin-10 isoform X2"/>
    <property type="match status" value="1"/>
</dbReference>
<keyword evidence="7 10" id="KW-0518">Myosin</keyword>
<accession>A0A7L0XAQ4</accession>
<dbReference type="SUPFAM" id="SSF52540">
    <property type="entry name" value="P-loop containing nucleoside triphosphate hydrolases"/>
    <property type="match status" value="1"/>
</dbReference>
<dbReference type="InterPro" id="IPR036961">
    <property type="entry name" value="Kinesin_motor_dom_sf"/>
</dbReference>
<evidence type="ECO:0000313" key="14">
    <source>
        <dbReference type="EMBL" id="NXM01084.1"/>
    </source>
</evidence>
<dbReference type="Pfam" id="PF01576">
    <property type="entry name" value="Myosin_tail_1"/>
    <property type="match status" value="1"/>
</dbReference>
<name>A0A7L0XAQ4_TYRSA</name>
<dbReference type="Gene3D" id="1.20.58.530">
    <property type="match status" value="1"/>
</dbReference>
<dbReference type="PROSITE" id="PS51844">
    <property type="entry name" value="SH3_LIKE"/>
    <property type="match status" value="1"/>
</dbReference>
<feature type="region of interest" description="Disordered" evidence="11">
    <location>
        <begin position="1126"/>
        <end position="1162"/>
    </location>
</feature>
<dbReference type="InterPro" id="IPR004009">
    <property type="entry name" value="SH3_Myosin"/>
</dbReference>
<keyword evidence="6" id="KW-0175">Coiled coil</keyword>
<dbReference type="PROSITE" id="PS51456">
    <property type="entry name" value="MYOSIN_MOTOR"/>
    <property type="match status" value="1"/>
</dbReference>
<reference evidence="14 15" key="1">
    <citation type="submission" date="2019-09" db="EMBL/GenBank/DDBJ databases">
        <title>Bird 10,000 Genomes (B10K) Project - Family phase.</title>
        <authorList>
            <person name="Zhang G."/>
        </authorList>
    </citation>
    <scope>NUCLEOTIDE SEQUENCE [LARGE SCALE GENOMIC DNA]</scope>
    <source>
        <strain evidence="14">B10K-DU-001-37</strain>
        <tissue evidence="14">Muscle</tissue>
    </source>
</reference>
<dbReference type="Pfam" id="PF00612">
    <property type="entry name" value="IQ"/>
    <property type="match status" value="1"/>
</dbReference>
<feature type="non-terminal residue" evidence="14">
    <location>
        <position position="1976"/>
    </location>
</feature>
<dbReference type="FunFam" id="1.20.58.530:FF:000003">
    <property type="entry name" value="Myosin heavy chain 10"/>
    <property type="match status" value="1"/>
</dbReference>
<protein>
    <submittedName>
        <fullName evidence="14">MYH10 protein</fullName>
    </submittedName>
</protein>
<evidence type="ECO:0000256" key="7">
    <source>
        <dbReference type="ARBA" id="ARBA00023123"/>
    </source>
</evidence>
<feature type="compositionally biased region" description="Basic and acidic residues" evidence="11">
    <location>
        <begin position="1129"/>
        <end position="1155"/>
    </location>
</feature>